<reference evidence="1 2" key="1">
    <citation type="submission" date="2018-10" db="EMBL/GenBank/DDBJ databases">
        <title>A high-quality apple genome assembly.</title>
        <authorList>
            <person name="Hu J."/>
        </authorList>
    </citation>
    <scope>NUCLEOTIDE SEQUENCE [LARGE SCALE GENOMIC DNA]</scope>
    <source>
        <strain evidence="2">cv. HFTH1</strain>
        <tissue evidence="1">Young leaf</tissue>
    </source>
</reference>
<evidence type="ECO:0000313" key="1">
    <source>
        <dbReference type="EMBL" id="RXH86658.1"/>
    </source>
</evidence>
<sequence length="73" mass="8426">MHIRLTGSTPQGNVGCYNNLKDNWCSKFRRSPTQSGVQYLLMKTNEKGLKTFNFNDKDKIKDKVNSIKFDILV</sequence>
<dbReference type="Proteomes" id="UP000290289">
    <property type="component" value="Chromosome 10"/>
</dbReference>
<organism evidence="1 2">
    <name type="scientific">Malus domestica</name>
    <name type="common">Apple</name>
    <name type="synonym">Pyrus malus</name>
    <dbReference type="NCBI Taxonomy" id="3750"/>
    <lineage>
        <taxon>Eukaryota</taxon>
        <taxon>Viridiplantae</taxon>
        <taxon>Streptophyta</taxon>
        <taxon>Embryophyta</taxon>
        <taxon>Tracheophyta</taxon>
        <taxon>Spermatophyta</taxon>
        <taxon>Magnoliopsida</taxon>
        <taxon>eudicotyledons</taxon>
        <taxon>Gunneridae</taxon>
        <taxon>Pentapetalae</taxon>
        <taxon>rosids</taxon>
        <taxon>fabids</taxon>
        <taxon>Rosales</taxon>
        <taxon>Rosaceae</taxon>
        <taxon>Amygdaloideae</taxon>
        <taxon>Maleae</taxon>
        <taxon>Malus</taxon>
    </lineage>
</organism>
<dbReference type="EMBL" id="RDQH01000336">
    <property type="protein sequence ID" value="RXH86658.1"/>
    <property type="molecule type" value="Genomic_DNA"/>
</dbReference>
<name>A0A498ITA8_MALDO</name>
<gene>
    <name evidence="1" type="ORF">DVH24_021931</name>
</gene>
<evidence type="ECO:0000313" key="2">
    <source>
        <dbReference type="Proteomes" id="UP000290289"/>
    </source>
</evidence>
<proteinExistence type="predicted"/>
<protein>
    <submittedName>
        <fullName evidence="1">Uncharacterized protein</fullName>
    </submittedName>
</protein>
<keyword evidence="2" id="KW-1185">Reference proteome</keyword>
<dbReference type="AlphaFoldDB" id="A0A498ITA8"/>
<comment type="caution">
    <text evidence="1">The sequence shown here is derived from an EMBL/GenBank/DDBJ whole genome shotgun (WGS) entry which is preliminary data.</text>
</comment>
<accession>A0A498ITA8</accession>